<dbReference type="PANTHER" id="PTHR34472">
    <property type="entry name" value="SULFUR CARRIER PROTEIN THIS"/>
    <property type="match status" value="1"/>
</dbReference>
<name>A0A9D9H7H9_9BACT</name>
<organism evidence="1 2">
    <name type="scientific">Candidatus Caccoplasma merdipullorum</name>
    <dbReference type="NCBI Taxonomy" id="2840718"/>
    <lineage>
        <taxon>Bacteria</taxon>
        <taxon>Pseudomonadati</taxon>
        <taxon>Bacteroidota</taxon>
        <taxon>Bacteroidia</taxon>
        <taxon>Bacteroidales</taxon>
        <taxon>Bacteroidaceae</taxon>
        <taxon>Bacteroidaceae incertae sedis</taxon>
        <taxon>Candidatus Caccoplasma</taxon>
    </lineage>
</organism>
<evidence type="ECO:0000313" key="2">
    <source>
        <dbReference type="Proteomes" id="UP000823636"/>
    </source>
</evidence>
<dbReference type="EMBL" id="JADIMW010000075">
    <property type="protein sequence ID" value="MBO8438634.1"/>
    <property type="molecule type" value="Genomic_DNA"/>
</dbReference>
<dbReference type="InterPro" id="IPR016155">
    <property type="entry name" value="Mopterin_synth/thiamin_S_b"/>
</dbReference>
<dbReference type="Proteomes" id="UP000823636">
    <property type="component" value="Unassembled WGS sequence"/>
</dbReference>
<protein>
    <submittedName>
        <fullName evidence="1">Sulfur carrier protein ThiS</fullName>
    </submittedName>
</protein>
<dbReference type="InterPro" id="IPR003749">
    <property type="entry name" value="ThiS/MoaD-like"/>
</dbReference>
<dbReference type="NCBIfam" id="TIGR01683">
    <property type="entry name" value="thiS"/>
    <property type="match status" value="1"/>
</dbReference>
<gene>
    <name evidence="1" type="primary">thiS</name>
    <name evidence="1" type="ORF">IAC54_07040</name>
</gene>
<reference evidence="1" key="2">
    <citation type="journal article" date="2021" name="PeerJ">
        <title>Extensive microbial diversity within the chicken gut microbiome revealed by metagenomics and culture.</title>
        <authorList>
            <person name="Gilroy R."/>
            <person name="Ravi A."/>
            <person name="Getino M."/>
            <person name="Pursley I."/>
            <person name="Horton D.L."/>
            <person name="Alikhan N.F."/>
            <person name="Baker D."/>
            <person name="Gharbi K."/>
            <person name="Hall N."/>
            <person name="Watson M."/>
            <person name="Adriaenssens E.M."/>
            <person name="Foster-Nyarko E."/>
            <person name="Jarju S."/>
            <person name="Secka A."/>
            <person name="Antonio M."/>
            <person name="Oren A."/>
            <person name="Chaudhuri R.R."/>
            <person name="La Ragione R."/>
            <person name="Hildebrand F."/>
            <person name="Pallen M.J."/>
        </authorList>
    </citation>
    <scope>NUCLEOTIDE SEQUENCE</scope>
    <source>
        <strain evidence="1">G3-4614</strain>
    </source>
</reference>
<proteinExistence type="predicted"/>
<accession>A0A9D9H7H9</accession>
<reference evidence="1" key="1">
    <citation type="submission" date="2020-10" db="EMBL/GenBank/DDBJ databases">
        <authorList>
            <person name="Gilroy R."/>
        </authorList>
    </citation>
    <scope>NUCLEOTIDE SEQUENCE</scope>
    <source>
        <strain evidence="1">G3-4614</strain>
    </source>
</reference>
<dbReference type="InterPro" id="IPR010035">
    <property type="entry name" value="Thi_S"/>
</dbReference>
<evidence type="ECO:0000313" key="1">
    <source>
        <dbReference type="EMBL" id="MBO8438634.1"/>
    </source>
</evidence>
<dbReference type="Pfam" id="PF02597">
    <property type="entry name" value="ThiS"/>
    <property type="match status" value="1"/>
</dbReference>
<dbReference type="SUPFAM" id="SSF54285">
    <property type="entry name" value="MoaD/ThiS"/>
    <property type="match status" value="1"/>
</dbReference>
<dbReference type="Gene3D" id="3.10.20.30">
    <property type="match status" value="1"/>
</dbReference>
<dbReference type="InterPro" id="IPR012675">
    <property type="entry name" value="Beta-grasp_dom_sf"/>
</dbReference>
<sequence length="66" mass="6928">MEITVNGKAFEVNDGITVGEIPALAGINSESIAIAVENRVIRKAEWSSTKLNNGDRVTVIKAVCGG</sequence>
<dbReference type="CDD" id="cd00565">
    <property type="entry name" value="Ubl_ThiS"/>
    <property type="match status" value="1"/>
</dbReference>
<comment type="caution">
    <text evidence="1">The sequence shown here is derived from an EMBL/GenBank/DDBJ whole genome shotgun (WGS) entry which is preliminary data.</text>
</comment>
<dbReference type="PANTHER" id="PTHR34472:SF1">
    <property type="entry name" value="SULFUR CARRIER PROTEIN THIS"/>
    <property type="match status" value="1"/>
</dbReference>
<dbReference type="AlphaFoldDB" id="A0A9D9H7H9"/>